<reference evidence="5 6" key="1">
    <citation type="submission" date="2019-03" db="EMBL/GenBank/DDBJ databases">
        <authorList>
            <person name="Kim M.K.M."/>
        </authorList>
    </citation>
    <scope>NUCLEOTIDE SEQUENCE [LARGE SCALE GENOMIC DNA]</scope>
    <source>
        <strain evidence="5 6">17J68-12</strain>
    </source>
</reference>
<organism evidence="5 6">
    <name type="scientific">Flaviaesturariibacter flavus</name>
    <dbReference type="NCBI Taxonomy" id="2502780"/>
    <lineage>
        <taxon>Bacteria</taxon>
        <taxon>Pseudomonadati</taxon>
        <taxon>Bacteroidota</taxon>
        <taxon>Chitinophagia</taxon>
        <taxon>Chitinophagales</taxon>
        <taxon>Chitinophagaceae</taxon>
        <taxon>Flaviaestuariibacter</taxon>
    </lineage>
</organism>
<dbReference type="AlphaFoldDB" id="A0A4R1B810"/>
<dbReference type="Gene3D" id="1.10.10.60">
    <property type="entry name" value="Homeodomain-like"/>
    <property type="match status" value="1"/>
</dbReference>
<evidence type="ECO:0000313" key="5">
    <source>
        <dbReference type="EMBL" id="TCJ12103.1"/>
    </source>
</evidence>
<feature type="domain" description="HTH araC/xylS-type" evidence="4">
    <location>
        <begin position="171"/>
        <end position="266"/>
    </location>
</feature>
<dbReference type="Proteomes" id="UP000295334">
    <property type="component" value="Unassembled WGS sequence"/>
</dbReference>
<dbReference type="InterPro" id="IPR018060">
    <property type="entry name" value="HTH_AraC"/>
</dbReference>
<sequence length="266" mass="30929">MAANETKISRIMSSCYTNMSHEGEHFIPDHRFILQVSGELTVQDGRESYVFGPGHFRFSRRNHLARFVKQPPAGGAFEAFGVLLDQETLRRMSHELGLQASGNFEGPPMLKLEAHELYGNYFRSLQPYLDMETAANDPLLEVKVREAVLILLRTQPWLKDVLFDFTEPGKINLEEFMHSHFHFNVSMERFAYLTGRSLATFKRDFEKTFHTTPSRWLQQKRLEQAWHLIHDKRRKPSDVYLEVGFEDLSHFSFAFKKAFGTAPSRV</sequence>
<dbReference type="EMBL" id="SJZI01000052">
    <property type="protein sequence ID" value="TCJ12103.1"/>
    <property type="molecule type" value="Genomic_DNA"/>
</dbReference>
<protein>
    <submittedName>
        <fullName evidence="5">AraC family transcriptional regulator</fullName>
    </submittedName>
</protein>
<dbReference type="PROSITE" id="PS01124">
    <property type="entry name" value="HTH_ARAC_FAMILY_2"/>
    <property type="match status" value="1"/>
</dbReference>
<evidence type="ECO:0000256" key="1">
    <source>
        <dbReference type="ARBA" id="ARBA00023015"/>
    </source>
</evidence>
<dbReference type="GO" id="GO:0043565">
    <property type="term" value="F:sequence-specific DNA binding"/>
    <property type="evidence" value="ECO:0007669"/>
    <property type="project" value="InterPro"/>
</dbReference>
<evidence type="ECO:0000313" key="6">
    <source>
        <dbReference type="Proteomes" id="UP000295334"/>
    </source>
</evidence>
<dbReference type="PANTHER" id="PTHR46796">
    <property type="entry name" value="HTH-TYPE TRANSCRIPTIONAL ACTIVATOR RHAS-RELATED"/>
    <property type="match status" value="1"/>
</dbReference>
<evidence type="ECO:0000256" key="3">
    <source>
        <dbReference type="ARBA" id="ARBA00023163"/>
    </source>
</evidence>
<keyword evidence="6" id="KW-1185">Reference proteome</keyword>
<gene>
    <name evidence="5" type="ORF">EPD60_16245</name>
</gene>
<evidence type="ECO:0000256" key="2">
    <source>
        <dbReference type="ARBA" id="ARBA00023125"/>
    </source>
</evidence>
<dbReference type="InterPro" id="IPR050204">
    <property type="entry name" value="AraC_XylS_family_regulators"/>
</dbReference>
<proteinExistence type="predicted"/>
<evidence type="ECO:0000259" key="4">
    <source>
        <dbReference type="PROSITE" id="PS01124"/>
    </source>
</evidence>
<dbReference type="PANTHER" id="PTHR46796:SF13">
    <property type="entry name" value="HTH-TYPE TRANSCRIPTIONAL ACTIVATOR RHAS"/>
    <property type="match status" value="1"/>
</dbReference>
<dbReference type="RefSeq" id="WP_131450579.1">
    <property type="nucleotide sequence ID" value="NZ_SJZI01000052.1"/>
</dbReference>
<dbReference type="InterPro" id="IPR054015">
    <property type="entry name" value="ExsA-like_N"/>
</dbReference>
<dbReference type="SUPFAM" id="SSF46689">
    <property type="entry name" value="Homeodomain-like"/>
    <property type="match status" value="2"/>
</dbReference>
<keyword evidence="3" id="KW-0804">Transcription</keyword>
<keyword evidence="1" id="KW-0805">Transcription regulation</keyword>
<dbReference type="Pfam" id="PF22200">
    <property type="entry name" value="ExsA_N"/>
    <property type="match status" value="1"/>
</dbReference>
<dbReference type="OrthoDB" id="4480133at2"/>
<dbReference type="GO" id="GO:0003700">
    <property type="term" value="F:DNA-binding transcription factor activity"/>
    <property type="evidence" value="ECO:0007669"/>
    <property type="project" value="InterPro"/>
</dbReference>
<accession>A0A4R1B810</accession>
<keyword evidence="2" id="KW-0238">DNA-binding</keyword>
<dbReference type="Pfam" id="PF12833">
    <property type="entry name" value="HTH_18"/>
    <property type="match status" value="1"/>
</dbReference>
<comment type="caution">
    <text evidence="5">The sequence shown here is derived from an EMBL/GenBank/DDBJ whole genome shotgun (WGS) entry which is preliminary data.</text>
</comment>
<name>A0A4R1B810_9BACT</name>
<dbReference type="SMART" id="SM00342">
    <property type="entry name" value="HTH_ARAC"/>
    <property type="match status" value="1"/>
</dbReference>
<dbReference type="InterPro" id="IPR009057">
    <property type="entry name" value="Homeodomain-like_sf"/>
</dbReference>